<evidence type="ECO:0000259" key="1">
    <source>
        <dbReference type="PROSITE" id="PS50093"/>
    </source>
</evidence>
<proteinExistence type="predicted"/>
<evidence type="ECO:0000313" key="3">
    <source>
        <dbReference type="Proteomes" id="UP001501153"/>
    </source>
</evidence>
<reference evidence="3" key="1">
    <citation type="journal article" date="2019" name="Int. J. Syst. Evol. Microbiol.">
        <title>The Global Catalogue of Microorganisms (GCM) 10K type strain sequencing project: providing services to taxonomists for standard genome sequencing and annotation.</title>
        <authorList>
            <consortium name="The Broad Institute Genomics Platform"/>
            <consortium name="The Broad Institute Genome Sequencing Center for Infectious Disease"/>
            <person name="Wu L."/>
            <person name="Ma J."/>
        </authorList>
    </citation>
    <scope>NUCLEOTIDE SEQUENCE [LARGE SCALE GENOMIC DNA]</scope>
    <source>
        <strain evidence="3">JCM 17923</strain>
    </source>
</reference>
<accession>A0ABP8IRW0</accession>
<name>A0ABP8IRW0_9BACT</name>
<comment type="caution">
    <text evidence="2">The sequence shown here is derived from an EMBL/GenBank/DDBJ whole genome shotgun (WGS) entry which is preliminary data.</text>
</comment>
<dbReference type="PANTHER" id="PTHR36842:SF1">
    <property type="entry name" value="PROTEIN TOLB"/>
    <property type="match status" value="1"/>
</dbReference>
<dbReference type="SUPFAM" id="SSF49299">
    <property type="entry name" value="PKD domain"/>
    <property type="match status" value="2"/>
</dbReference>
<dbReference type="NCBIfam" id="TIGR04183">
    <property type="entry name" value="Por_Secre_tail"/>
    <property type="match status" value="1"/>
</dbReference>
<dbReference type="Proteomes" id="UP001501153">
    <property type="component" value="Unassembled WGS sequence"/>
</dbReference>
<keyword evidence="3" id="KW-1185">Reference proteome</keyword>
<dbReference type="InterPro" id="IPR000601">
    <property type="entry name" value="PKD_dom"/>
</dbReference>
<organism evidence="2 3">
    <name type="scientific">Hymenobacter saemangeumensis</name>
    <dbReference type="NCBI Taxonomy" id="1084522"/>
    <lineage>
        <taxon>Bacteria</taxon>
        <taxon>Pseudomonadati</taxon>
        <taxon>Bacteroidota</taxon>
        <taxon>Cytophagia</taxon>
        <taxon>Cytophagales</taxon>
        <taxon>Hymenobacteraceae</taxon>
        <taxon>Hymenobacter</taxon>
    </lineage>
</organism>
<protein>
    <recommendedName>
        <fullName evidence="1">PKD domain-containing protein</fullName>
    </recommendedName>
</protein>
<gene>
    <name evidence="2" type="ORF">GCM10023185_43190</name>
</gene>
<feature type="domain" description="PKD" evidence="1">
    <location>
        <begin position="404"/>
        <end position="470"/>
    </location>
</feature>
<evidence type="ECO:0000313" key="2">
    <source>
        <dbReference type="EMBL" id="GAA4369507.1"/>
    </source>
</evidence>
<dbReference type="InterPro" id="IPR022409">
    <property type="entry name" value="PKD/Chitinase_dom"/>
</dbReference>
<dbReference type="Pfam" id="PF20009">
    <property type="entry name" value="GEVED"/>
    <property type="match status" value="3"/>
</dbReference>
<dbReference type="CDD" id="cd00146">
    <property type="entry name" value="PKD"/>
    <property type="match status" value="2"/>
</dbReference>
<feature type="domain" description="PKD" evidence="1">
    <location>
        <begin position="171"/>
        <end position="241"/>
    </location>
</feature>
<dbReference type="PANTHER" id="PTHR36842">
    <property type="entry name" value="PROTEIN TOLB HOMOLOG"/>
    <property type="match status" value="1"/>
</dbReference>
<dbReference type="Gene3D" id="2.60.40.10">
    <property type="entry name" value="Immunoglobulins"/>
    <property type="match status" value="2"/>
</dbReference>
<dbReference type="InterPro" id="IPR035986">
    <property type="entry name" value="PKD_dom_sf"/>
</dbReference>
<dbReference type="SMART" id="SM00089">
    <property type="entry name" value="PKD"/>
    <property type="match status" value="2"/>
</dbReference>
<dbReference type="InterPro" id="IPR013783">
    <property type="entry name" value="Ig-like_fold"/>
</dbReference>
<sequence length="741" mass="78045">MNAAATQAQCPIPATCTPGAATNPQAPLFGMGIINVTLGTINNTTPGQADGYRDYGCASPSIGTSLLVGQSYPLSVRTGPNTAENVRVWIDYNNDGEFIGTNELVMSSTNVLPQRDHTATIAPPAAATLGVPLRMRVSADYAQVTAPTSCSTPQYSQVEDYSVTIRANANPPVAAFTTNGTTTCSGCVQFTDASQNLPTSWLWNFGDNTTSTLQNPNHCYTTPGTYTVTLTATNAAGSSATPATATITYNNQVPVAASCSPTTTSYCCNYGITRFRLGSIDNSSLDGRAGYQDFTCAQRTNLTVGIPATMTITLGNTTANQDTRVYLDMDNNGSFSSSELVYEALASGTPGGTLNVPTTAVLNTPLRLRVISDAGGNNPQPCTSPASGQVEDYTVVVLPNTNPPTAAFTSNYVPGGCVNPVQFTDQSTGAPTSWLWDFGDGNTSTQQNPSHQYTATGTYTVSLTVTNSIGPTTLVRSNYLSITIPCVTYCPSNGAGMVGPGGMPQPSQFWINSVSVPNAQPAFSYSGMPMNSTGGYGNYTSQTITINSGSPVTLTVVASNNFAHRTTAWIDYDRDGVFNNLNELVTNGLTQAGPNSATYTATFTPPTTRMSYSTRMRIQVLISNNAPNPCATNIQNAEVEDYTIQVLPLAARDAQALASLALYPNPTLDGRMRLHLSDVSGAGAYTASVENLLGARLLSSDLRLTTAADAELDLSSLAKGVYVLRLRDAQGRTAVRRVVRE</sequence>
<dbReference type="Pfam" id="PF18962">
    <property type="entry name" value="Por_Secre_tail"/>
    <property type="match status" value="1"/>
</dbReference>
<dbReference type="Pfam" id="PF18911">
    <property type="entry name" value="PKD_4"/>
    <property type="match status" value="2"/>
</dbReference>
<dbReference type="InterPro" id="IPR026444">
    <property type="entry name" value="Secre_tail"/>
</dbReference>
<dbReference type="PROSITE" id="PS50093">
    <property type="entry name" value="PKD"/>
    <property type="match status" value="2"/>
</dbReference>
<dbReference type="InterPro" id="IPR045474">
    <property type="entry name" value="GEVED"/>
</dbReference>
<dbReference type="EMBL" id="BAABGZ010000081">
    <property type="protein sequence ID" value="GAA4369507.1"/>
    <property type="molecule type" value="Genomic_DNA"/>
</dbReference>